<gene>
    <name evidence="1" type="ORF">CALVIDRAFT_525095</name>
</gene>
<reference evidence="1 2" key="1">
    <citation type="journal article" date="2016" name="Mol. Biol. Evol.">
        <title>Comparative Genomics of Early-Diverging Mushroom-Forming Fungi Provides Insights into the Origins of Lignocellulose Decay Capabilities.</title>
        <authorList>
            <person name="Nagy L.G."/>
            <person name="Riley R."/>
            <person name="Tritt A."/>
            <person name="Adam C."/>
            <person name="Daum C."/>
            <person name="Floudas D."/>
            <person name="Sun H."/>
            <person name="Yadav J.S."/>
            <person name="Pangilinan J."/>
            <person name="Larsson K.H."/>
            <person name="Matsuura K."/>
            <person name="Barry K."/>
            <person name="Labutti K."/>
            <person name="Kuo R."/>
            <person name="Ohm R.A."/>
            <person name="Bhattacharya S.S."/>
            <person name="Shirouzu T."/>
            <person name="Yoshinaga Y."/>
            <person name="Martin F.M."/>
            <person name="Grigoriev I.V."/>
            <person name="Hibbett D.S."/>
        </authorList>
    </citation>
    <scope>NUCLEOTIDE SEQUENCE [LARGE SCALE GENOMIC DNA]</scope>
    <source>
        <strain evidence="1 2">TUFC12733</strain>
    </source>
</reference>
<protein>
    <recommendedName>
        <fullName evidence="3">F-box domain-containing protein</fullName>
    </recommendedName>
</protein>
<evidence type="ECO:0000313" key="1">
    <source>
        <dbReference type="EMBL" id="KZP00220.1"/>
    </source>
</evidence>
<dbReference type="OrthoDB" id="10369614at2759"/>
<sequence length="286" mass="31690">MPFLPPELLLEVIDHISGPALSFPTVASVQSLLALCLTSRSIYPHASQALYSAISVSSPSILLQLSESGVPEGRTVRALFLSRARLSAEQLPAAERLLSSLAPFLERVIFDRRTESSAQLDAHLSLMPHLHEVAFTRQVTELWGLEAVFLDSCPGVRRLALHDYWTEEYHTARICRLFPGIRELVLACDVGVALVNDVLDTCPELKKVTLIKPRPRAGEDWHAPVRTAGEDIDAEGKRTLALPSRERELHMLEIPAPEEDLGDLPSWAADCIRDGECWILNGVERP</sequence>
<proteinExistence type="predicted"/>
<dbReference type="Proteomes" id="UP000076738">
    <property type="component" value="Unassembled WGS sequence"/>
</dbReference>
<keyword evidence="2" id="KW-1185">Reference proteome</keyword>
<accession>A0A167QTL3</accession>
<dbReference type="AlphaFoldDB" id="A0A167QTL3"/>
<organism evidence="1 2">
    <name type="scientific">Calocera viscosa (strain TUFC12733)</name>
    <dbReference type="NCBI Taxonomy" id="1330018"/>
    <lineage>
        <taxon>Eukaryota</taxon>
        <taxon>Fungi</taxon>
        <taxon>Dikarya</taxon>
        <taxon>Basidiomycota</taxon>
        <taxon>Agaricomycotina</taxon>
        <taxon>Dacrymycetes</taxon>
        <taxon>Dacrymycetales</taxon>
        <taxon>Dacrymycetaceae</taxon>
        <taxon>Calocera</taxon>
    </lineage>
</organism>
<evidence type="ECO:0008006" key="3">
    <source>
        <dbReference type="Google" id="ProtNLM"/>
    </source>
</evidence>
<dbReference type="EMBL" id="KV417270">
    <property type="protein sequence ID" value="KZP00220.1"/>
    <property type="molecule type" value="Genomic_DNA"/>
</dbReference>
<evidence type="ECO:0000313" key="2">
    <source>
        <dbReference type="Proteomes" id="UP000076738"/>
    </source>
</evidence>
<name>A0A167QTL3_CALVF</name>